<dbReference type="PANTHER" id="PTHR33339">
    <property type="entry name" value="LYSM DOMAIN-CONTAINING PROTEIN"/>
    <property type="match status" value="1"/>
</dbReference>
<dbReference type="Proteomes" id="UP000235388">
    <property type="component" value="Unassembled WGS sequence"/>
</dbReference>
<dbReference type="PANTHER" id="PTHR33339:SF1">
    <property type="entry name" value="LYSM DOMAIN-CONTAINING PROTEIN"/>
    <property type="match status" value="1"/>
</dbReference>
<keyword evidence="3" id="KW-1185">Reference proteome</keyword>
<comment type="caution">
    <text evidence="2">The sequence shown here is derived from an EMBL/GenBank/DDBJ whole genome shotgun (WGS) entry which is preliminary data.</text>
</comment>
<gene>
    <name evidence="2" type="ORF">PCANC_22185</name>
</gene>
<proteinExistence type="predicted"/>
<evidence type="ECO:0000259" key="1">
    <source>
        <dbReference type="Pfam" id="PF25278"/>
    </source>
</evidence>
<reference evidence="2 3" key="1">
    <citation type="submission" date="2017-11" db="EMBL/GenBank/DDBJ databases">
        <title>De novo assembly and phasing of dikaryotic genomes from two isolates of Puccinia coronata f. sp. avenae, the causal agent of oat crown rust.</title>
        <authorList>
            <person name="Miller M.E."/>
            <person name="Zhang Y."/>
            <person name="Omidvar V."/>
            <person name="Sperschneider J."/>
            <person name="Schwessinger B."/>
            <person name="Raley C."/>
            <person name="Palmer J.M."/>
            <person name="Garnica D."/>
            <person name="Upadhyaya N."/>
            <person name="Rathjen J."/>
            <person name="Taylor J.M."/>
            <person name="Park R.F."/>
            <person name="Dodds P.N."/>
            <person name="Hirsch C.D."/>
            <person name="Kianian S.F."/>
            <person name="Figueroa M."/>
        </authorList>
    </citation>
    <scope>NUCLEOTIDE SEQUENCE [LARGE SCALE GENOMIC DNA]</scope>
    <source>
        <strain evidence="2">12NC29</strain>
    </source>
</reference>
<protein>
    <recommendedName>
        <fullName evidence="1">DUF7872 domain-containing protein</fullName>
    </recommendedName>
</protein>
<evidence type="ECO:0000313" key="2">
    <source>
        <dbReference type="EMBL" id="PLW08783.1"/>
    </source>
</evidence>
<dbReference type="Pfam" id="PF25278">
    <property type="entry name" value="DUF7872"/>
    <property type="match status" value="1"/>
</dbReference>
<sequence>MFDRFSWHTNNLSDTRLRIKNDVCFRSSMKPATFASFQCQAIPAHSPQAGGGTVLSNITTPLTNTSLSTNTSYPSTDTSTSDIRDPCARLPLTPELWQSLNLDHYLSTFPGGNNLSLELFAEKVGATNFECGIGQMCNANQICQPVRGRDWYILVAAQNWNSFSNQMYQATAFALGVIQGLASSIVNDYAPHQTDRLMYGGTFMGDIAGLCGAIPGFIFPAVFAYFSGKIWPLVQGGTGFAGGLLWTYHNIFAKLPSDEFSKTMDVDYMLSKAEAETQAKLSSSTKKVIQSGISTEDGLYGALQGGLFLNNHFSYTERSQDEIKTAIATVARGRLIAAIWKATKFFIIRGHLPCTQDGPNGALPGDNVFSYCNSEGMMMNIVQSVEGKMVEKFSSAQLLTAKYNITTQYFVEHSWNCQEKYGSYCYNPYKNSVLPADPDAECIVSLAVCDMTRKDIRKAAKKMGALKACRNMEVCNPTSRIPDPTPSSSFR</sequence>
<name>A0A2N5S6A8_9BASI</name>
<organism evidence="2 3">
    <name type="scientific">Puccinia coronata f. sp. avenae</name>
    <dbReference type="NCBI Taxonomy" id="200324"/>
    <lineage>
        <taxon>Eukaryota</taxon>
        <taxon>Fungi</taxon>
        <taxon>Dikarya</taxon>
        <taxon>Basidiomycota</taxon>
        <taxon>Pucciniomycotina</taxon>
        <taxon>Pucciniomycetes</taxon>
        <taxon>Pucciniales</taxon>
        <taxon>Pucciniaceae</taxon>
        <taxon>Puccinia</taxon>
    </lineage>
</organism>
<dbReference type="EMBL" id="PGCJ01001141">
    <property type="protein sequence ID" value="PLW08783.1"/>
    <property type="molecule type" value="Genomic_DNA"/>
</dbReference>
<dbReference type="OrthoDB" id="2501761at2759"/>
<evidence type="ECO:0000313" key="3">
    <source>
        <dbReference type="Proteomes" id="UP000235388"/>
    </source>
</evidence>
<dbReference type="InterPro" id="IPR057194">
    <property type="entry name" value="DUF7872"/>
</dbReference>
<accession>A0A2N5S6A8</accession>
<dbReference type="AlphaFoldDB" id="A0A2N5S6A8"/>
<feature type="domain" description="DUF7872" evidence="1">
    <location>
        <begin position="256"/>
        <end position="472"/>
    </location>
</feature>